<dbReference type="AlphaFoldDB" id="A0A6N8L3D3"/>
<keyword evidence="1" id="KW-0732">Signal</keyword>
<name>A0A6N8L3D3_9SPHI</name>
<evidence type="ECO:0000313" key="3">
    <source>
        <dbReference type="Proteomes" id="UP000435036"/>
    </source>
</evidence>
<proteinExistence type="predicted"/>
<sequence>MKLNYTFLLLVLLGFSSCTKEENNYKQAEVNELTIQTDADTYQIEQTKVLKIQPKVQSTLNPNASYTYEWKLYSQTEEFIISTEQNLDKEIDVTPGNYSLLFTAIDSQTKVRSYKSLNLIVNSTLYNGYYIAANKGGKGHLNFVREDGEVFYKVEESFSKTNWSVPIRKVSAAINKGLRFVFVATDDNVYRMNADDLFINGDKKTIFPGEVSPKKDFYFGMNFYKAAGYPTDIFLINNGLVYGNIGPDFGGSSNTYSDPLAYTQDYEIFPFVATDNAISSIFYDNKGKRFLRMGYSTRNLLEMVPNPANQFNLASIGKTAIAAMNGANDEVLYIMKDPNTGSFSIYTIAQFVSAMAKAKQEVSLQTAAEFDQAKFFSALTDRPIFYYATSRNIYKYDLQTNQASLVLQLAANEQLGDFQVHQQRSWELDKHDSYNKELVVAVNSGGAGELRFYSIESDGQITQKVLRKFTGFDEIVDIDYRNRNN</sequence>
<dbReference type="RefSeq" id="WP_160369397.1">
    <property type="nucleotide sequence ID" value="NZ_WSQA01000008.1"/>
</dbReference>
<dbReference type="PROSITE" id="PS51257">
    <property type="entry name" value="PROKAR_LIPOPROTEIN"/>
    <property type="match status" value="1"/>
</dbReference>
<dbReference type="Pfam" id="PF16407">
    <property type="entry name" value="PKD_2"/>
    <property type="match status" value="1"/>
</dbReference>
<feature type="signal peptide" evidence="1">
    <location>
        <begin position="1"/>
        <end position="20"/>
    </location>
</feature>
<organism evidence="2 3">
    <name type="scientific">Sphingobacterium humi</name>
    <dbReference type="NCBI Taxonomy" id="1796905"/>
    <lineage>
        <taxon>Bacteria</taxon>
        <taxon>Pseudomonadati</taxon>
        <taxon>Bacteroidota</taxon>
        <taxon>Sphingobacteriia</taxon>
        <taxon>Sphingobacteriales</taxon>
        <taxon>Sphingobacteriaceae</taxon>
        <taxon>Sphingobacterium</taxon>
    </lineage>
</organism>
<gene>
    <name evidence="2" type="ORF">GQF63_11585</name>
</gene>
<keyword evidence="3" id="KW-1185">Reference proteome</keyword>
<comment type="caution">
    <text evidence="2">The sequence shown here is derived from an EMBL/GenBank/DDBJ whole genome shotgun (WGS) entry which is preliminary data.</text>
</comment>
<evidence type="ECO:0008006" key="4">
    <source>
        <dbReference type="Google" id="ProtNLM"/>
    </source>
</evidence>
<feature type="chain" id="PRO_5027051779" description="PKD-like family protein" evidence="1">
    <location>
        <begin position="21"/>
        <end position="485"/>
    </location>
</feature>
<accession>A0A6N8L3D3</accession>
<dbReference type="OrthoDB" id="1095195at2"/>
<protein>
    <recommendedName>
        <fullName evidence="4">PKD-like family protein</fullName>
    </recommendedName>
</protein>
<evidence type="ECO:0000313" key="2">
    <source>
        <dbReference type="EMBL" id="MVZ62668.1"/>
    </source>
</evidence>
<dbReference type="EMBL" id="WSQA01000008">
    <property type="protein sequence ID" value="MVZ62668.1"/>
    <property type="molecule type" value="Genomic_DNA"/>
</dbReference>
<reference evidence="2 3" key="1">
    <citation type="submission" date="2019-12" db="EMBL/GenBank/DDBJ databases">
        <authorList>
            <person name="Dong K."/>
        </authorList>
    </citation>
    <scope>NUCLEOTIDE SEQUENCE [LARGE SCALE GENOMIC DNA]</scope>
    <source>
        <strain evidence="2 3">JCM 31225</strain>
    </source>
</reference>
<dbReference type="InterPro" id="IPR032183">
    <property type="entry name" value="PKD-like"/>
</dbReference>
<evidence type="ECO:0000256" key="1">
    <source>
        <dbReference type="SAM" id="SignalP"/>
    </source>
</evidence>
<dbReference type="Proteomes" id="UP000435036">
    <property type="component" value="Unassembled WGS sequence"/>
</dbReference>